<accession>A0AAW1S0F0</accession>
<dbReference type="EMBL" id="JALJOS010000005">
    <property type="protein sequence ID" value="KAK9838796.1"/>
    <property type="molecule type" value="Genomic_DNA"/>
</dbReference>
<comment type="cofactor">
    <cofactor evidence="7">
        <name>Zn(2+)</name>
        <dbReference type="ChEBI" id="CHEBI:29105"/>
    </cofactor>
    <text evidence="7">Binds 1 zinc ion.</text>
</comment>
<keyword evidence="6 7" id="KW-0482">Metalloprotease</keyword>
<evidence type="ECO:0000313" key="10">
    <source>
        <dbReference type="Proteomes" id="UP001438707"/>
    </source>
</evidence>
<dbReference type="GO" id="GO:0006518">
    <property type="term" value="P:peptide metabolic process"/>
    <property type="evidence" value="ECO:0007669"/>
    <property type="project" value="TreeGrafter"/>
</dbReference>
<dbReference type="InterPro" id="IPR045090">
    <property type="entry name" value="Pept_M3A_M3B"/>
</dbReference>
<dbReference type="AlphaFoldDB" id="A0AAW1S0F0"/>
<comment type="similarity">
    <text evidence="1 7">Belongs to the peptidase M3 family.</text>
</comment>
<dbReference type="GO" id="GO:0004222">
    <property type="term" value="F:metalloendopeptidase activity"/>
    <property type="evidence" value="ECO:0007669"/>
    <property type="project" value="InterPro"/>
</dbReference>
<dbReference type="PANTHER" id="PTHR11804">
    <property type="entry name" value="PROTEASE M3 THIMET OLIGOPEPTIDASE-RELATED"/>
    <property type="match status" value="1"/>
</dbReference>
<dbReference type="Pfam" id="PF01432">
    <property type="entry name" value="Peptidase_M3"/>
    <property type="match status" value="1"/>
</dbReference>
<sequence>MSHAKGRSHREEVYRASLTQASSGELDNGPIVYQMLSLPQETAKLLSFQNCGQFSMASKMADLDKADALLEELRAASLQPAQQELEQAKYDITDEELRPSFALPSVLESVCKLVKNLLGIQDGKPHAYCYFDPYSCPAEKRGGAWMRDVVSRSKLMALPGEDVRLPVAHMVCNQTPPVGDKPSLMTFRRLGQEQAGHGCGFQRSSAIH</sequence>
<reference evidence="9 10" key="1">
    <citation type="journal article" date="2024" name="Nat. Commun.">
        <title>Phylogenomics reveals the evolutionary origins of lichenization in chlorophyte algae.</title>
        <authorList>
            <person name="Puginier C."/>
            <person name="Libourel C."/>
            <person name="Otte J."/>
            <person name="Skaloud P."/>
            <person name="Haon M."/>
            <person name="Grisel S."/>
            <person name="Petersen M."/>
            <person name="Berrin J.G."/>
            <person name="Delaux P.M."/>
            <person name="Dal Grande F."/>
            <person name="Keller J."/>
        </authorList>
    </citation>
    <scope>NUCLEOTIDE SEQUENCE [LARGE SCALE GENOMIC DNA]</scope>
    <source>
        <strain evidence="9 10">SAG 2145</strain>
    </source>
</reference>
<evidence type="ECO:0000256" key="2">
    <source>
        <dbReference type="ARBA" id="ARBA00022670"/>
    </source>
</evidence>
<dbReference type="Gene3D" id="1.10.1370.40">
    <property type="match status" value="1"/>
</dbReference>
<dbReference type="SUPFAM" id="SSF55486">
    <property type="entry name" value="Metalloproteases ('zincins'), catalytic domain"/>
    <property type="match status" value="1"/>
</dbReference>
<evidence type="ECO:0000256" key="3">
    <source>
        <dbReference type="ARBA" id="ARBA00022723"/>
    </source>
</evidence>
<keyword evidence="5 7" id="KW-0862">Zinc</keyword>
<dbReference type="Gene3D" id="1.10.1370.10">
    <property type="entry name" value="Neurolysin, domain 3"/>
    <property type="match status" value="1"/>
</dbReference>
<evidence type="ECO:0000259" key="8">
    <source>
        <dbReference type="Pfam" id="PF01432"/>
    </source>
</evidence>
<dbReference type="Proteomes" id="UP001438707">
    <property type="component" value="Unassembled WGS sequence"/>
</dbReference>
<keyword evidence="10" id="KW-1185">Reference proteome</keyword>
<evidence type="ECO:0000256" key="7">
    <source>
        <dbReference type="RuleBase" id="RU003435"/>
    </source>
</evidence>
<protein>
    <recommendedName>
        <fullName evidence="8">Peptidase M3A/M3B catalytic domain-containing protein</fullName>
    </recommendedName>
</protein>
<evidence type="ECO:0000313" key="9">
    <source>
        <dbReference type="EMBL" id="KAK9838796.1"/>
    </source>
</evidence>
<evidence type="ECO:0000256" key="5">
    <source>
        <dbReference type="ARBA" id="ARBA00022833"/>
    </source>
</evidence>
<dbReference type="InterPro" id="IPR024077">
    <property type="entry name" value="Neurolysin/TOP_dom2"/>
</dbReference>
<gene>
    <name evidence="9" type="ORF">WJX74_003490</name>
</gene>
<name>A0AAW1S0F0_9CHLO</name>
<proteinExistence type="inferred from homology"/>
<organism evidence="9 10">
    <name type="scientific">Apatococcus lobatus</name>
    <dbReference type="NCBI Taxonomy" id="904363"/>
    <lineage>
        <taxon>Eukaryota</taxon>
        <taxon>Viridiplantae</taxon>
        <taxon>Chlorophyta</taxon>
        <taxon>core chlorophytes</taxon>
        <taxon>Trebouxiophyceae</taxon>
        <taxon>Chlorellales</taxon>
        <taxon>Chlorellaceae</taxon>
        <taxon>Apatococcus</taxon>
    </lineage>
</organism>
<dbReference type="GO" id="GO:0046872">
    <property type="term" value="F:metal ion binding"/>
    <property type="evidence" value="ECO:0007669"/>
    <property type="project" value="UniProtKB-UniRule"/>
</dbReference>
<feature type="domain" description="Peptidase M3A/M3B catalytic" evidence="8">
    <location>
        <begin position="1"/>
        <end position="189"/>
    </location>
</feature>
<dbReference type="InterPro" id="IPR001567">
    <property type="entry name" value="Pept_M3A_M3B_dom"/>
</dbReference>
<dbReference type="GO" id="GO:0006508">
    <property type="term" value="P:proteolysis"/>
    <property type="evidence" value="ECO:0007669"/>
    <property type="project" value="UniProtKB-KW"/>
</dbReference>
<keyword evidence="4 7" id="KW-0378">Hydrolase</keyword>
<evidence type="ECO:0000256" key="4">
    <source>
        <dbReference type="ARBA" id="ARBA00022801"/>
    </source>
</evidence>
<keyword evidence="2 7" id="KW-0645">Protease</keyword>
<dbReference type="PANTHER" id="PTHR11804:SF83">
    <property type="entry name" value="LD37516P"/>
    <property type="match status" value="1"/>
</dbReference>
<keyword evidence="3 7" id="KW-0479">Metal-binding</keyword>
<evidence type="ECO:0000256" key="6">
    <source>
        <dbReference type="ARBA" id="ARBA00023049"/>
    </source>
</evidence>
<evidence type="ECO:0000256" key="1">
    <source>
        <dbReference type="ARBA" id="ARBA00006040"/>
    </source>
</evidence>
<comment type="caution">
    <text evidence="9">The sequence shown here is derived from an EMBL/GenBank/DDBJ whole genome shotgun (WGS) entry which is preliminary data.</text>
</comment>